<name>A0A7W1XCR1_9BACL</name>
<dbReference type="EMBL" id="JACEIP010000033">
    <property type="protein sequence ID" value="MBA4544262.1"/>
    <property type="molecule type" value="Genomic_DNA"/>
</dbReference>
<dbReference type="InterPro" id="IPR000182">
    <property type="entry name" value="GNAT_dom"/>
</dbReference>
<evidence type="ECO:0000259" key="1">
    <source>
        <dbReference type="PROSITE" id="PS51186"/>
    </source>
</evidence>
<gene>
    <name evidence="2" type="ORF">H1164_15520</name>
</gene>
<sequence length="262" mass="29955">MIRRLSERDHDKCLELLRPKSAENLFILGDLEAFGYEQEFQKVWGDFDENGRLRAVLLKYKRNFIPYAASGNFDAEGFASIISEDGDFGLLSGLKSVTSRVYPYISRRLVKERELHYAKLTGDTAMLKDDYREVKRAGLQDIGRIGELYRQIPEFVDVGTEKDRETNMKKGVSRTYYIERNGKMVSIASTAAENSLSAMVVGVATLDGYKRQGLASKCIGKLCLDVLAEGKELCLFYDNPEAGRIYQRIGFKEIDRWMIYLY</sequence>
<evidence type="ECO:0000313" key="2">
    <source>
        <dbReference type="EMBL" id="MBA4544262.1"/>
    </source>
</evidence>
<dbReference type="GO" id="GO:0016747">
    <property type="term" value="F:acyltransferase activity, transferring groups other than amino-acyl groups"/>
    <property type="evidence" value="ECO:0007669"/>
    <property type="project" value="InterPro"/>
</dbReference>
<comment type="caution">
    <text evidence="2">The sequence shown here is derived from an EMBL/GenBank/DDBJ whole genome shotgun (WGS) entry which is preliminary data.</text>
</comment>
<dbReference type="OrthoDB" id="248489at2"/>
<dbReference type="AlphaFoldDB" id="A0A7W1XCR1"/>
<keyword evidence="3" id="KW-1185">Reference proteome</keyword>
<accession>A0A7W1XCR1</accession>
<keyword evidence="2" id="KW-0808">Transferase</keyword>
<proteinExistence type="predicted"/>
<dbReference type="InterPro" id="IPR027365">
    <property type="entry name" value="GNAT_acetyltra_YdfB-like"/>
</dbReference>
<feature type="domain" description="N-acetyltransferase" evidence="1">
    <location>
        <begin position="129"/>
        <end position="262"/>
    </location>
</feature>
<dbReference type="InterPro" id="IPR016181">
    <property type="entry name" value="Acyl_CoA_acyltransferase"/>
</dbReference>
<organism evidence="2 3">
    <name type="scientific">Thermoactinomyces daqus</name>
    <dbReference type="NCBI Taxonomy" id="1329516"/>
    <lineage>
        <taxon>Bacteria</taxon>
        <taxon>Bacillati</taxon>
        <taxon>Bacillota</taxon>
        <taxon>Bacilli</taxon>
        <taxon>Bacillales</taxon>
        <taxon>Thermoactinomycetaceae</taxon>
        <taxon>Thermoactinomyces</taxon>
    </lineage>
</organism>
<dbReference type="SUPFAM" id="SSF55729">
    <property type="entry name" value="Acyl-CoA N-acyltransferases (Nat)"/>
    <property type="match status" value="1"/>
</dbReference>
<evidence type="ECO:0000313" key="3">
    <source>
        <dbReference type="Proteomes" id="UP000530514"/>
    </source>
</evidence>
<dbReference type="RefSeq" id="WP_033102199.1">
    <property type="nucleotide sequence ID" value="NZ_JACEIP010000033.1"/>
</dbReference>
<dbReference type="PROSITE" id="PS51186">
    <property type="entry name" value="GNAT"/>
    <property type="match status" value="1"/>
</dbReference>
<dbReference type="Proteomes" id="UP000530514">
    <property type="component" value="Unassembled WGS sequence"/>
</dbReference>
<protein>
    <submittedName>
        <fullName evidence="2">GNAT family N-acetyltransferase</fullName>
    </submittedName>
</protein>
<reference evidence="2 3" key="1">
    <citation type="submission" date="2020-07" db="EMBL/GenBank/DDBJ databases">
        <authorList>
            <person name="Feng H."/>
        </authorList>
    </citation>
    <scope>NUCLEOTIDE SEQUENCE [LARGE SCALE GENOMIC DNA]</scope>
    <source>
        <strain evidence="3">s-11</strain>
    </source>
</reference>
<dbReference type="Gene3D" id="3.40.630.30">
    <property type="match status" value="1"/>
</dbReference>
<dbReference type="Pfam" id="PF12746">
    <property type="entry name" value="GNAT_acetyltran"/>
    <property type="match status" value="1"/>
</dbReference>